<evidence type="ECO:0000313" key="6">
    <source>
        <dbReference type="EMBL" id="BDI18977.1"/>
    </source>
</evidence>
<sequence>MEENCLAYGIEISDSDWYLTPARVKQLVERMGQHIKKSEEKLAELEAKQQELLEKINCTSKNSSSPPSLDPLHAEKKPEKKKSGKKRGGQPGHKGHSRFLYDVSECESVLDHHPKTCRCCGEILLGEDANPYRHQIVEIPPISPIIVEHRLHQLMCGECGTLTRATLPQDVYPSGYGVRVVALVTVLSGLYRHSQRMVQSAMLDIFGISMSLGTVNNLRLEASNAVESAVEEAKIYVQNSQVVGADETSFFQGNVDGCNDKKSLGWLWVAVTPLVTFFEIALSRCSDAARNLLGENFRGILNSDRYAAYNWVGLEQRQLCWAHLKREFIKISERPGVSSDIGNALVKQQEKLFELWHRVRDGTLKRCEFQLLVQPIRNTINSSLEEAANYEIGSKEKTPLAKTVRTCRQILKVEPALWLFVTVEGVEPTNNAAERAIRPAVIWRRTSFGSQTQAGSYFVQRMLTVVTTLKSQRRNVLEFLTQAVSAKRQGQPTPSLLPQVLATAEESKMLLKTHEFIQFDFSN</sequence>
<dbReference type="PANTHER" id="PTHR33678">
    <property type="entry name" value="BLL1576 PROTEIN"/>
    <property type="match status" value="1"/>
</dbReference>
<dbReference type="InterPro" id="IPR045618">
    <property type="entry name" value="DUF6444"/>
</dbReference>
<dbReference type="RefSeq" id="WP_251955770.1">
    <property type="nucleotide sequence ID" value="NZ_AP025732.1"/>
</dbReference>
<evidence type="ECO:0000313" key="7">
    <source>
        <dbReference type="Proteomes" id="UP001055453"/>
    </source>
</evidence>
<dbReference type="EMBL" id="AP025732">
    <property type="protein sequence ID" value="BDI18977.1"/>
    <property type="molecule type" value="Genomic_DNA"/>
</dbReference>
<feature type="compositionally biased region" description="Basic residues" evidence="1">
    <location>
        <begin position="79"/>
        <end position="96"/>
    </location>
</feature>
<dbReference type="InterPro" id="IPR052344">
    <property type="entry name" value="Transposase-related"/>
</dbReference>
<accession>A0ABN6Q7P4</accession>
<evidence type="ECO:0000259" key="3">
    <source>
        <dbReference type="Pfam" id="PF13005"/>
    </source>
</evidence>
<dbReference type="EMBL" id="AP025732">
    <property type="protein sequence ID" value="BDI18017.1"/>
    <property type="molecule type" value="Genomic_DNA"/>
</dbReference>
<feature type="domain" description="Transposase IS66 zinc-finger binding" evidence="3">
    <location>
        <begin position="114"/>
        <end position="160"/>
    </location>
</feature>
<dbReference type="Pfam" id="PF20042">
    <property type="entry name" value="DUF6444"/>
    <property type="match status" value="1"/>
</dbReference>
<proteinExistence type="predicted"/>
<evidence type="ECO:0000259" key="4">
    <source>
        <dbReference type="Pfam" id="PF20042"/>
    </source>
</evidence>
<dbReference type="PANTHER" id="PTHR33678:SF2">
    <property type="match status" value="1"/>
</dbReference>
<dbReference type="Proteomes" id="UP001055453">
    <property type="component" value="Chromosome"/>
</dbReference>
<dbReference type="InterPro" id="IPR004291">
    <property type="entry name" value="Transposase_IS66_central"/>
</dbReference>
<evidence type="ECO:0000313" key="5">
    <source>
        <dbReference type="EMBL" id="BDI18017.1"/>
    </source>
</evidence>
<protein>
    <submittedName>
        <fullName evidence="5">Transposase</fullName>
    </submittedName>
</protein>
<keyword evidence="7" id="KW-1185">Reference proteome</keyword>
<organism evidence="5 7">
    <name type="scientific">Nostoc cf. commune SO-36</name>
    <dbReference type="NCBI Taxonomy" id="449208"/>
    <lineage>
        <taxon>Bacteria</taxon>
        <taxon>Bacillati</taxon>
        <taxon>Cyanobacteriota</taxon>
        <taxon>Cyanophyceae</taxon>
        <taxon>Nostocales</taxon>
        <taxon>Nostocaceae</taxon>
        <taxon>Nostoc</taxon>
    </lineage>
</organism>
<evidence type="ECO:0000256" key="1">
    <source>
        <dbReference type="SAM" id="MobiDB-lite"/>
    </source>
</evidence>
<dbReference type="Pfam" id="PF13005">
    <property type="entry name" value="zf-IS66"/>
    <property type="match status" value="1"/>
</dbReference>
<name>A0ABN6Q7P4_NOSCO</name>
<dbReference type="InterPro" id="IPR024474">
    <property type="entry name" value="Znf_dom_IS66"/>
</dbReference>
<feature type="domain" description="DUF6444" evidence="4">
    <location>
        <begin position="28"/>
        <end position="98"/>
    </location>
</feature>
<feature type="domain" description="Transposase IS66 central" evidence="2">
    <location>
        <begin position="199"/>
        <end position="455"/>
    </location>
</feature>
<reference evidence="5" key="1">
    <citation type="submission" date="2022-04" db="EMBL/GenBank/DDBJ databases">
        <title>Complete genome sequence of a cyanobacterium, Nostoc sp. SO-36, isolated in Antarctica.</title>
        <authorList>
            <person name="Kanesaki Y."/>
            <person name="Effendi D."/>
            <person name="Sakamoto T."/>
            <person name="Ohtani S."/>
            <person name="Awai K."/>
        </authorList>
    </citation>
    <scope>NUCLEOTIDE SEQUENCE</scope>
    <source>
        <strain evidence="5">SO-36</strain>
    </source>
</reference>
<dbReference type="Pfam" id="PF03050">
    <property type="entry name" value="DDE_Tnp_IS66"/>
    <property type="match status" value="1"/>
</dbReference>
<dbReference type="NCBIfam" id="NF033517">
    <property type="entry name" value="transpos_IS66"/>
    <property type="match status" value="1"/>
</dbReference>
<gene>
    <name evidence="5" type="ORF">ANSO36C_38190</name>
    <name evidence="6" type="ORF">ANSO36C_47790</name>
</gene>
<feature type="compositionally biased region" description="Polar residues" evidence="1">
    <location>
        <begin position="58"/>
        <end position="67"/>
    </location>
</feature>
<evidence type="ECO:0000259" key="2">
    <source>
        <dbReference type="Pfam" id="PF03050"/>
    </source>
</evidence>
<feature type="region of interest" description="Disordered" evidence="1">
    <location>
        <begin position="58"/>
        <end position="96"/>
    </location>
</feature>